<evidence type="ECO:0000256" key="7">
    <source>
        <dbReference type="ARBA" id="ARBA00022927"/>
    </source>
</evidence>
<feature type="domain" description="Type II secretion system protein GspC N-terminal" evidence="12">
    <location>
        <begin position="21"/>
        <end position="160"/>
    </location>
</feature>
<dbReference type="SUPFAM" id="SSF50156">
    <property type="entry name" value="PDZ domain-like"/>
    <property type="match status" value="1"/>
</dbReference>
<evidence type="ECO:0000256" key="6">
    <source>
        <dbReference type="ARBA" id="ARBA00022692"/>
    </source>
</evidence>
<evidence type="ECO:0000256" key="8">
    <source>
        <dbReference type="ARBA" id="ARBA00022989"/>
    </source>
</evidence>
<dbReference type="InterPro" id="IPR001639">
    <property type="entry name" value="T2SS_protein-GspC"/>
</dbReference>
<evidence type="ECO:0000256" key="2">
    <source>
        <dbReference type="ARBA" id="ARBA00007986"/>
    </source>
</evidence>
<name>A0A084IQN9_SALHC</name>
<evidence type="ECO:0000256" key="1">
    <source>
        <dbReference type="ARBA" id="ARBA00004533"/>
    </source>
</evidence>
<evidence type="ECO:0000256" key="4">
    <source>
        <dbReference type="ARBA" id="ARBA00022475"/>
    </source>
</evidence>
<feature type="compositionally biased region" description="Low complexity" evidence="10">
    <location>
        <begin position="176"/>
        <end position="189"/>
    </location>
</feature>
<dbReference type="InterPro" id="IPR036034">
    <property type="entry name" value="PDZ_sf"/>
</dbReference>
<gene>
    <name evidence="13" type="ORF">C41B8_02797</name>
</gene>
<evidence type="ECO:0000256" key="5">
    <source>
        <dbReference type="ARBA" id="ARBA00022519"/>
    </source>
</evidence>
<dbReference type="Pfam" id="PF11356">
    <property type="entry name" value="T2SSC"/>
    <property type="match status" value="1"/>
</dbReference>
<reference evidence="13 14" key="1">
    <citation type="submission" date="2013-03" db="EMBL/GenBank/DDBJ databases">
        <title>Salinisphaera hydrothermalis C41B8 Genome Sequencing.</title>
        <authorList>
            <person name="Li C."/>
            <person name="Lai Q."/>
            <person name="Shao Z."/>
        </authorList>
    </citation>
    <scope>NUCLEOTIDE SEQUENCE [LARGE SCALE GENOMIC DNA]</scope>
    <source>
        <strain evidence="13 14">C41B8</strain>
    </source>
</reference>
<evidence type="ECO:0000256" key="9">
    <source>
        <dbReference type="ARBA" id="ARBA00023136"/>
    </source>
</evidence>
<evidence type="ECO:0000256" key="3">
    <source>
        <dbReference type="ARBA" id="ARBA00022448"/>
    </source>
</evidence>
<dbReference type="STRING" id="1304275.C41B8_02797"/>
<protein>
    <submittedName>
        <fullName evidence="13">General secretion pathway protein C</fullName>
    </submittedName>
</protein>
<keyword evidence="6 11" id="KW-0812">Transmembrane</keyword>
<keyword evidence="3" id="KW-0813">Transport</keyword>
<dbReference type="GO" id="GO:0015628">
    <property type="term" value="P:protein secretion by the type II secretion system"/>
    <property type="evidence" value="ECO:0007669"/>
    <property type="project" value="InterPro"/>
</dbReference>
<dbReference type="NCBIfam" id="TIGR01713">
    <property type="entry name" value="typeII_sec_gspC"/>
    <property type="match status" value="1"/>
</dbReference>
<dbReference type="Gene3D" id="2.30.30.830">
    <property type="match status" value="1"/>
</dbReference>
<proteinExistence type="inferred from homology"/>
<keyword evidence="4" id="KW-1003">Cell membrane</keyword>
<feature type="region of interest" description="Disordered" evidence="10">
    <location>
        <begin position="174"/>
        <end position="203"/>
    </location>
</feature>
<evidence type="ECO:0000313" key="13">
    <source>
        <dbReference type="EMBL" id="KEZ79023.1"/>
    </source>
</evidence>
<evidence type="ECO:0000256" key="10">
    <source>
        <dbReference type="SAM" id="MobiDB-lite"/>
    </source>
</evidence>
<keyword evidence="9 11" id="KW-0472">Membrane</keyword>
<comment type="caution">
    <text evidence="13">The sequence shown here is derived from an EMBL/GenBank/DDBJ whole genome shotgun (WGS) entry which is preliminary data.</text>
</comment>
<sequence>MELPRDARRWAMRAPDIANLILIALIALAAARLFWLVWPEPPAQAVAPSGADASSRAASSQSIDIDAIAGAHLFGEQPAADSKADQVKQIKAPETHLNLELTGIVSDSRGQRSRALIKNPKGKQDSYKVGQSIVSGVKLHAIYTDRVILDRSGHYETLTLESIKKIRSMTGISRSPAAAAPADTSSDATQDNHPAASQTVSGDVADRIGTIRKKILADPSTASHYIRLRPARQNGNLVGYRIYPGADKSLFKKAGLQSGELVTAINGKPLDNPAASLQLLGSLAHASTATVTLQKDGQTRTVRINLQ</sequence>
<organism evidence="13 14">
    <name type="scientific">Salinisphaera hydrothermalis (strain C41B8)</name>
    <dbReference type="NCBI Taxonomy" id="1304275"/>
    <lineage>
        <taxon>Bacteria</taxon>
        <taxon>Pseudomonadati</taxon>
        <taxon>Pseudomonadota</taxon>
        <taxon>Gammaproteobacteria</taxon>
        <taxon>Salinisphaerales</taxon>
        <taxon>Salinisphaeraceae</taxon>
        <taxon>Salinisphaera</taxon>
    </lineage>
</organism>
<comment type="similarity">
    <text evidence="2">Belongs to the GSP C family.</text>
</comment>
<evidence type="ECO:0000313" key="14">
    <source>
        <dbReference type="Proteomes" id="UP000028302"/>
    </source>
</evidence>
<keyword evidence="14" id="KW-1185">Reference proteome</keyword>
<feature type="transmembrane region" description="Helical" evidence="11">
    <location>
        <begin position="20"/>
        <end position="38"/>
    </location>
</feature>
<comment type="subcellular location">
    <subcellularLocation>
        <location evidence="1">Cell inner membrane</location>
    </subcellularLocation>
</comment>
<keyword evidence="8 11" id="KW-1133">Transmembrane helix</keyword>
<accession>A0A084IQN9</accession>
<dbReference type="Proteomes" id="UP000028302">
    <property type="component" value="Unassembled WGS sequence"/>
</dbReference>
<evidence type="ECO:0000256" key="11">
    <source>
        <dbReference type="SAM" id="Phobius"/>
    </source>
</evidence>
<dbReference type="GO" id="GO:0015627">
    <property type="term" value="C:type II protein secretion system complex"/>
    <property type="evidence" value="ECO:0007669"/>
    <property type="project" value="InterPro"/>
</dbReference>
<dbReference type="GO" id="GO:0005886">
    <property type="term" value="C:plasma membrane"/>
    <property type="evidence" value="ECO:0007669"/>
    <property type="project" value="UniProtKB-SubCell"/>
</dbReference>
<evidence type="ECO:0000259" key="12">
    <source>
        <dbReference type="Pfam" id="PF11356"/>
    </source>
</evidence>
<keyword evidence="7" id="KW-0653">Protein transport</keyword>
<dbReference type="AlphaFoldDB" id="A0A084IQN9"/>
<dbReference type="Gene3D" id="2.30.42.10">
    <property type="match status" value="1"/>
</dbReference>
<feature type="compositionally biased region" description="Polar residues" evidence="10">
    <location>
        <begin position="191"/>
        <end position="201"/>
    </location>
</feature>
<dbReference type="EMBL" id="APNK01000002">
    <property type="protein sequence ID" value="KEZ79023.1"/>
    <property type="molecule type" value="Genomic_DNA"/>
</dbReference>
<keyword evidence="5" id="KW-0997">Cell inner membrane</keyword>
<dbReference type="eggNOG" id="COG3031">
    <property type="taxonomic scope" value="Bacteria"/>
</dbReference>
<dbReference type="InterPro" id="IPR024961">
    <property type="entry name" value="T2SS_GspC_N"/>
</dbReference>